<dbReference type="KEGG" id="cmh:VO01_09620"/>
<name>A0A0D5CJ73_9MICO</name>
<evidence type="ECO:0000256" key="1">
    <source>
        <dbReference type="ARBA" id="ARBA00010211"/>
    </source>
</evidence>
<dbReference type="Gene3D" id="3.90.850.10">
    <property type="entry name" value="Fumarylacetoacetase-like, C-terminal domain"/>
    <property type="match status" value="1"/>
</dbReference>
<dbReference type="GO" id="GO:0016787">
    <property type="term" value="F:hydrolase activity"/>
    <property type="evidence" value="ECO:0007669"/>
    <property type="project" value="UniProtKB-KW"/>
</dbReference>
<dbReference type="PATRIC" id="fig|33014.5.peg.1985"/>
<evidence type="ECO:0000313" key="5">
    <source>
        <dbReference type="EMBL" id="RIJ22060.1"/>
    </source>
</evidence>
<evidence type="ECO:0000313" key="6">
    <source>
        <dbReference type="Proteomes" id="UP000032604"/>
    </source>
</evidence>
<dbReference type="AlphaFoldDB" id="A0A0D5CJ73"/>
<dbReference type="InterPro" id="IPR051121">
    <property type="entry name" value="FAH"/>
</dbReference>
<organism evidence="4 6">
    <name type="scientific">Clavibacter michiganensis subsp. insidiosus</name>
    <dbReference type="NCBI Taxonomy" id="33014"/>
    <lineage>
        <taxon>Bacteria</taxon>
        <taxon>Bacillati</taxon>
        <taxon>Actinomycetota</taxon>
        <taxon>Actinomycetes</taxon>
        <taxon>Micrococcales</taxon>
        <taxon>Microbacteriaceae</taxon>
        <taxon>Clavibacter</taxon>
    </lineage>
</organism>
<evidence type="ECO:0000256" key="2">
    <source>
        <dbReference type="ARBA" id="ARBA00022723"/>
    </source>
</evidence>
<keyword evidence="5" id="KW-0378">Hydrolase</keyword>
<proteinExistence type="inferred from homology"/>
<dbReference type="HOGENOM" id="CLU_028458_3_3_11"/>
<reference evidence="5 7" key="2">
    <citation type="submission" date="2018-08" db="EMBL/GenBank/DDBJ databases">
        <title>Genome Sequence of Clavibacter michiganensis Subspecies type strains, and the Atypical Peach-Colored Strains Isolated from Tomato.</title>
        <authorList>
            <person name="Osdaghi E."/>
            <person name="Portier P."/>
            <person name="Briand M."/>
            <person name="Jacques M.-A."/>
        </authorList>
    </citation>
    <scope>NUCLEOTIDE SEQUENCE [LARGE SCALE GENOMIC DNA]</scope>
    <source>
        <strain evidence="5 7">CFBP 6488</strain>
    </source>
</reference>
<accession>A0A0D5CJ73</accession>
<comment type="similarity">
    <text evidence="1">Belongs to the FAH family.</text>
</comment>
<dbReference type="FunFam" id="3.90.850.10:FF:000002">
    <property type="entry name" value="2-hydroxyhepta-2,4-diene-1,7-dioate isomerase"/>
    <property type="match status" value="1"/>
</dbReference>
<feature type="domain" description="Fumarylacetoacetase-like C-terminal" evidence="3">
    <location>
        <begin position="85"/>
        <end position="288"/>
    </location>
</feature>
<dbReference type="Proteomes" id="UP000266634">
    <property type="component" value="Unassembled WGS sequence"/>
</dbReference>
<evidence type="ECO:0000313" key="7">
    <source>
        <dbReference type="Proteomes" id="UP000266634"/>
    </source>
</evidence>
<dbReference type="OrthoDB" id="9805307at2"/>
<dbReference type="PANTHER" id="PTHR42796">
    <property type="entry name" value="FUMARYLACETOACETATE HYDROLASE DOMAIN-CONTAINING PROTEIN 2A-RELATED"/>
    <property type="match status" value="1"/>
</dbReference>
<dbReference type="SUPFAM" id="SSF56529">
    <property type="entry name" value="FAH"/>
    <property type="match status" value="1"/>
</dbReference>
<dbReference type="Pfam" id="PF01557">
    <property type="entry name" value="FAA_hydrolase"/>
    <property type="match status" value="1"/>
</dbReference>
<dbReference type="EMBL" id="QWEA01000538">
    <property type="protein sequence ID" value="RIJ22060.1"/>
    <property type="molecule type" value="Genomic_DNA"/>
</dbReference>
<reference evidence="4 6" key="1">
    <citation type="journal article" date="2015" name="Genome Announc.">
        <title>Complete Genome Sequence of Clavibacter michiganensis subsp. insidiosus R1-1 Using PacBio Single-Molecule Real-Time Technology.</title>
        <authorList>
            <person name="Lu Y."/>
            <person name="Samac D.A."/>
            <person name="Glazebrook J."/>
            <person name="Ishimaru C.A."/>
        </authorList>
    </citation>
    <scope>NUCLEOTIDE SEQUENCE [LARGE SCALE GENOMIC DNA]</scope>
    <source>
        <strain evidence="4 6">R1-1</strain>
    </source>
</reference>
<dbReference type="InterPro" id="IPR011234">
    <property type="entry name" value="Fumarylacetoacetase-like_C"/>
</dbReference>
<dbReference type="Proteomes" id="UP000032604">
    <property type="component" value="Chromosome"/>
</dbReference>
<protein>
    <submittedName>
        <fullName evidence="4">2-hydroxyhepta-2,4-diene-1,7-dioate isomerase</fullName>
    </submittedName>
    <submittedName>
        <fullName evidence="5">FAA hydrolase family protein</fullName>
    </submittedName>
</protein>
<keyword evidence="2" id="KW-0479">Metal-binding</keyword>
<gene>
    <name evidence="5" type="ORF">DZF93_12115</name>
    <name evidence="4" type="ORF">VO01_09620</name>
</gene>
<dbReference type="InterPro" id="IPR036663">
    <property type="entry name" value="Fumarylacetoacetase_C_sf"/>
</dbReference>
<evidence type="ECO:0000259" key="3">
    <source>
        <dbReference type="Pfam" id="PF01557"/>
    </source>
</evidence>
<evidence type="ECO:0000313" key="4">
    <source>
        <dbReference type="EMBL" id="AJW79349.1"/>
    </source>
</evidence>
<sequence length="292" mass="31282">MKFAHLLADDGVTPRLAAIVSEGEALFLDEVLDDSPRDLQDLIERGDDEMARVRATVERAVASRTSTTPVDGLTHASAVLRPPAVYAVGLNYSAHAEELNITSASAPTVFALWPNSLSGHEGTTSWPRSLSEEVDYEVELGVIIGTAARDVSEADALDHVFGYTVVNDITARNLQFSEQQWSRCKSFDGFSPTGPVVVTRDEVPDPQDLRITTVLDGETVQDGRTSGMVRTVARLVSYLSTSSTLLPGTLISTGTTSGAGYSRDPQIFLKDGSTVTVSVEGIGSLTTHTRIL</sequence>
<dbReference type="PANTHER" id="PTHR42796:SF4">
    <property type="entry name" value="FUMARYLACETOACETATE HYDROLASE DOMAIN-CONTAINING PROTEIN 2A"/>
    <property type="match status" value="1"/>
</dbReference>
<dbReference type="GO" id="GO:0019752">
    <property type="term" value="P:carboxylic acid metabolic process"/>
    <property type="evidence" value="ECO:0007669"/>
    <property type="project" value="UniProtKB-ARBA"/>
</dbReference>
<dbReference type="RefSeq" id="WP_045528537.1">
    <property type="nucleotide sequence ID" value="NZ_CP011043.1"/>
</dbReference>
<keyword evidence="4" id="KW-0413">Isomerase</keyword>
<dbReference type="GO" id="GO:0016853">
    <property type="term" value="F:isomerase activity"/>
    <property type="evidence" value="ECO:0007669"/>
    <property type="project" value="UniProtKB-KW"/>
</dbReference>
<dbReference type="EMBL" id="CP011043">
    <property type="protein sequence ID" value="AJW79349.1"/>
    <property type="molecule type" value="Genomic_DNA"/>
</dbReference>
<dbReference type="GO" id="GO:0046872">
    <property type="term" value="F:metal ion binding"/>
    <property type="evidence" value="ECO:0007669"/>
    <property type="project" value="UniProtKB-KW"/>
</dbReference>